<accession>A0ACC0CEC7</accession>
<evidence type="ECO:0000313" key="1">
    <source>
        <dbReference type="EMBL" id="KAI5683301.1"/>
    </source>
</evidence>
<evidence type="ECO:0000313" key="2">
    <source>
        <dbReference type="Proteomes" id="UP001060085"/>
    </source>
</evidence>
<dbReference type="EMBL" id="CM044701">
    <property type="protein sequence ID" value="KAI5683301.1"/>
    <property type="molecule type" value="Genomic_DNA"/>
</dbReference>
<sequence length="171" mass="19621">MISVSVMFLILQHQRLGDTFAYDALYRKLHTHIDDHERTWQFHILFKIFLEFQKQFCTLKARKTEEHRQNGAPMPTDMELMCEVAAVGALFLVASSEHQTEDIARRRSSNRLLTPNYILHKVVAVPINAVGILMSELGCIEPPPDWQMPSYPSKGTSTAGPRYEDDDHLPL</sequence>
<dbReference type="Proteomes" id="UP001060085">
    <property type="component" value="Linkage Group LG01"/>
</dbReference>
<keyword evidence="2" id="KW-1185">Reference proteome</keyword>
<reference evidence="2" key="1">
    <citation type="journal article" date="2023" name="Nat. Plants">
        <title>Single-cell RNA sequencing provides a high-resolution roadmap for understanding the multicellular compartmentation of specialized metabolism.</title>
        <authorList>
            <person name="Sun S."/>
            <person name="Shen X."/>
            <person name="Li Y."/>
            <person name="Li Y."/>
            <person name="Wang S."/>
            <person name="Li R."/>
            <person name="Zhang H."/>
            <person name="Shen G."/>
            <person name="Guo B."/>
            <person name="Wei J."/>
            <person name="Xu J."/>
            <person name="St-Pierre B."/>
            <person name="Chen S."/>
            <person name="Sun C."/>
        </authorList>
    </citation>
    <scope>NUCLEOTIDE SEQUENCE [LARGE SCALE GENOMIC DNA]</scope>
</reference>
<organism evidence="1 2">
    <name type="scientific">Catharanthus roseus</name>
    <name type="common">Madagascar periwinkle</name>
    <name type="synonym">Vinca rosea</name>
    <dbReference type="NCBI Taxonomy" id="4058"/>
    <lineage>
        <taxon>Eukaryota</taxon>
        <taxon>Viridiplantae</taxon>
        <taxon>Streptophyta</taxon>
        <taxon>Embryophyta</taxon>
        <taxon>Tracheophyta</taxon>
        <taxon>Spermatophyta</taxon>
        <taxon>Magnoliopsida</taxon>
        <taxon>eudicotyledons</taxon>
        <taxon>Gunneridae</taxon>
        <taxon>Pentapetalae</taxon>
        <taxon>asterids</taxon>
        <taxon>lamiids</taxon>
        <taxon>Gentianales</taxon>
        <taxon>Apocynaceae</taxon>
        <taxon>Rauvolfioideae</taxon>
        <taxon>Vinceae</taxon>
        <taxon>Catharanthinae</taxon>
        <taxon>Catharanthus</taxon>
    </lineage>
</organism>
<name>A0ACC0CEC7_CATRO</name>
<proteinExistence type="predicted"/>
<protein>
    <submittedName>
        <fullName evidence="1">Uncharacterized protein</fullName>
    </submittedName>
</protein>
<gene>
    <name evidence="1" type="ORF">M9H77_04529</name>
</gene>
<comment type="caution">
    <text evidence="1">The sequence shown here is derived from an EMBL/GenBank/DDBJ whole genome shotgun (WGS) entry which is preliminary data.</text>
</comment>